<protein>
    <submittedName>
        <fullName evidence="1">Uncharacterized protein</fullName>
    </submittedName>
</protein>
<accession>A0AAF0DNF4</accession>
<dbReference type="Proteomes" id="UP001219355">
    <property type="component" value="Chromosome 5"/>
</dbReference>
<dbReference type="EMBL" id="CP120631">
    <property type="protein sequence ID" value="WEW61433.1"/>
    <property type="molecule type" value="Genomic_DNA"/>
</dbReference>
<organism evidence="1 2">
    <name type="scientific">Emydomyces testavorans</name>
    <dbReference type="NCBI Taxonomy" id="2070801"/>
    <lineage>
        <taxon>Eukaryota</taxon>
        <taxon>Fungi</taxon>
        <taxon>Dikarya</taxon>
        <taxon>Ascomycota</taxon>
        <taxon>Pezizomycotina</taxon>
        <taxon>Eurotiomycetes</taxon>
        <taxon>Eurotiomycetidae</taxon>
        <taxon>Onygenales</taxon>
        <taxon>Nannizziopsiaceae</taxon>
        <taxon>Emydomyces</taxon>
    </lineage>
</organism>
<proteinExistence type="predicted"/>
<evidence type="ECO:0000313" key="2">
    <source>
        <dbReference type="Proteomes" id="UP001219355"/>
    </source>
</evidence>
<reference evidence="1" key="1">
    <citation type="submission" date="2023-03" db="EMBL/GenBank/DDBJ databases">
        <title>Emydomyces testavorans Genome Sequence.</title>
        <authorList>
            <person name="Hoyer L."/>
        </authorList>
    </citation>
    <scope>NUCLEOTIDE SEQUENCE</scope>
    <source>
        <strain evidence="1">16-2883</strain>
    </source>
</reference>
<evidence type="ECO:0000313" key="1">
    <source>
        <dbReference type="EMBL" id="WEW61433.1"/>
    </source>
</evidence>
<keyword evidence="2" id="KW-1185">Reference proteome</keyword>
<name>A0AAF0DNF4_9EURO</name>
<dbReference type="AlphaFoldDB" id="A0AAF0DNF4"/>
<sequence>MNIQGAATAVHIALSNRLIPYVIIGRYAIELLRGHDVHGLETSTSTLTILVECSKEHAVNVLINSSQPFGLTSVMGLVYDPDVGYISADPIYVEIHQSQIAPYFLPWVTQSPKIRRPINAMVDMLVLHPKMLVIAAARFWDFSSEEYFVQIHLTDVRLLLCWLNGQKMKIAIDAYNGPERRAILMTFSSLYSLHEDIRKLLEGAMRPEDFETIKDGNIPRDELDLPSS</sequence>
<gene>
    <name evidence="1" type="ORF">PRK78_006923</name>
</gene>